<name>A0A8F2D9B3_9CAUD</name>
<dbReference type="EMBL" id="MZ028627">
    <property type="protein sequence ID" value="QWS68123.1"/>
    <property type="molecule type" value="Genomic_DNA"/>
</dbReference>
<dbReference type="KEGG" id="vg:80020418"/>
<reference evidence="1" key="1">
    <citation type="submission" date="2021-04" db="EMBL/GenBank/DDBJ databases">
        <authorList>
            <person name="Barnhill K.B."/>
            <person name="Biggs A.M."/>
            <person name="Bland J."/>
            <person name="Choudhary H.M."/>
            <person name="Crogan R.E."/>
            <person name="Finocchiaro A.B."/>
            <person name="Franco V."/>
            <person name="Fuller T.A."/>
            <person name="Hanwacker C.G."/>
            <person name="Howard Z.E."/>
            <person name="Iqbal M."/>
            <person name="Mathew A.M."/>
            <person name="Miller S."/>
            <person name="Padhye S."/>
            <person name="Rainey E."/>
            <person name="Rodriguez A."/>
            <person name="Stewart E."/>
            <person name="Otero L.A."/>
            <person name="Chase M.A."/>
            <person name="Pollenz R.S."/>
            <person name="Garlena R.A."/>
            <person name="Russell D.A."/>
            <person name="Jacobs-Sera D."/>
            <person name="Hatfull G.F."/>
        </authorList>
    </citation>
    <scope>NUCLEOTIDE SEQUENCE</scope>
</reference>
<gene>
    <name evidence="1" type="primary">5</name>
    <name evidence="1" type="ORF">SEA_VANLEE_5</name>
</gene>
<dbReference type="RefSeq" id="YP_010755746.1">
    <property type="nucleotide sequence ID" value="NC_073474.1"/>
</dbReference>
<evidence type="ECO:0000313" key="2">
    <source>
        <dbReference type="Proteomes" id="UP000683422"/>
    </source>
</evidence>
<dbReference type="Proteomes" id="UP000683422">
    <property type="component" value="Segment"/>
</dbReference>
<protein>
    <submittedName>
        <fullName evidence="1">Uncharacterized protein</fullName>
    </submittedName>
</protein>
<dbReference type="GeneID" id="80020418"/>
<sequence length="41" mass="5362">MRRRWRRWRARHRAAAPPDPYFVVFFRSTLRMDIEETRERW</sequence>
<proteinExistence type="predicted"/>
<organism evidence="1 2">
    <name type="scientific">Gordonia phage VanLee</name>
    <dbReference type="NCBI Taxonomy" id="2845816"/>
    <lineage>
        <taxon>Viruses</taxon>
        <taxon>Duplodnaviria</taxon>
        <taxon>Heunggongvirae</taxon>
        <taxon>Uroviricota</taxon>
        <taxon>Caudoviricetes</taxon>
        <taxon>Kruegerviridae</taxon>
        <taxon>Vanleevirus</taxon>
        <taxon>Vanleevirus vanlee</taxon>
    </lineage>
</organism>
<accession>A0A8F2D9B3</accession>
<evidence type="ECO:0000313" key="1">
    <source>
        <dbReference type="EMBL" id="QWS68123.1"/>
    </source>
</evidence>
<keyword evidence="2" id="KW-1185">Reference proteome</keyword>